<comment type="similarity">
    <text evidence="1">Belongs to the DnaB/DnaD family.</text>
</comment>
<reference evidence="4 5" key="1">
    <citation type="submission" date="2020-12" db="EMBL/GenBank/DDBJ databases">
        <title>Taxonomic evaluation of the Bacillus sporothermodurans group of bacteria based on whole genome sequences.</title>
        <authorList>
            <person name="Fiedler G."/>
            <person name="Herbstmann A.-D."/>
            <person name="Doll E."/>
            <person name="Wenning M."/>
            <person name="Brinks E."/>
            <person name="Kabisch J."/>
            <person name="Breitenwieser F."/>
            <person name="Lappann M."/>
            <person name="Boehnlein C."/>
            <person name="Franz C."/>
        </authorList>
    </citation>
    <scope>NUCLEOTIDE SEQUENCE [LARGE SCALE GENOMIC DNA]</scope>
    <source>
        <strain evidence="4 5">DSM 10599</strain>
    </source>
</reference>
<feature type="compositionally biased region" description="Basic and acidic residues" evidence="2">
    <location>
        <begin position="171"/>
        <end position="186"/>
    </location>
</feature>
<dbReference type="AlphaFoldDB" id="A0AB37HI65"/>
<feature type="region of interest" description="Disordered" evidence="2">
    <location>
        <begin position="169"/>
        <end position="207"/>
    </location>
</feature>
<dbReference type="InterPro" id="IPR034829">
    <property type="entry name" value="DnaD-like_sf"/>
</dbReference>
<dbReference type="InterPro" id="IPR006343">
    <property type="entry name" value="DnaB/C_C"/>
</dbReference>
<name>A0AB37HI65_9BACI</name>
<protein>
    <submittedName>
        <fullName evidence="4">DnaD domain protein</fullName>
    </submittedName>
</protein>
<dbReference type="EMBL" id="CP066701">
    <property type="protein sequence ID" value="QQX27571.1"/>
    <property type="molecule type" value="Genomic_DNA"/>
</dbReference>
<evidence type="ECO:0000256" key="1">
    <source>
        <dbReference type="ARBA" id="ARBA00093462"/>
    </source>
</evidence>
<dbReference type="KEGG" id="hspo:JGZ69_19540"/>
<dbReference type="NCBIfam" id="TIGR01446">
    <property type="entry name" value="DnaD_dom"/>
    <property type="match status" value="1"/>
</dbReference>
<dbReference type="InterPro" id="IPR053162">
    <property type="entry name" value="DnaD"/>
</dbReference>
<evidence type="ECO:0000313" key="5">
    <source>
        <dbReference type="Proteomes" id="UP000595512"/>
    </source>
</evidence>
<dbReference type="Gene3D" id="1.10.10.630">
    <property type="entry name" value="DnaD domain-like"/>
    <property type="match status" value="1"/>
</dbReference>
<evidence type="ECO:0000259" key="3">
    <source>
        <dbReference type="Pfam" id="PF07261"/>
    </source>
</evidence>
<dbReference type="PANTHER" id="PTHR37293:SF5">
    <property type="entry name" value="DNA REPLICATION PROTEIN"/>
    <property type="match status" value="1"/>
</dbReference>
<dbReference type="PANTHER" id="PTHR37293">
    <property type="entry name" value="PHAGE REPLICATION PROTEIN-RELATED"/>
    <property type="match status" value="1"/>
</dbReference>
<dbReference type="Pfam" id="PF07261">
    <property type="entry name" value="DnaB_2"/>
    <property type="match status" value="1"/>
</dbReference>
<dbReference type="Proteomes" id="UP000595512">
    <property type="component" value="Chromosome"/>
</dbReference>
<gene>
    <name evidence="4" type="ORF">JGZ69_19540</name>
</gene>
<feature type="domain" description="DnaB/C C-terminal" evidence="3">
    <location>
        <begin position="224"/>
        <end position="290"/>
    </location>
</feature>
<dbReference type="SUPFAM" id="SSF158499">
    <property type="entry name" value="DnaD domain-like"/>
    <property type="match status" value="1"/>
</dbReference>
<dbReference type="RefSeq" id="WP_107921017.1">
    <property type="nucleotide sequence ID" value="NZ_CP066701.1"/>
</dbReference>
<evidence type="ECO:0000313" key="4">
    <source>
        <dbReference type="EMBL" id="QQX27571.1"/>
    </source>
</evidence>
<proteinExistence type="inferred from homology"/>
<evidence type="ECO:0000256" key="2">
    <source>
        <dbReference type="SAM" id="MobiDB-lite"/>
    </source>
</evidence>
<sequence>MTPEDKYFYLYLLTNPHTTQIGIYRITKKQMAFDLGYSIESVQSLMERFEKHHQLIRYNPETRELAIKDWGKENLQKGGKPVMDCIVSELKEVVDPSLIQYVSESIHKQEIRELYESFYQQNATHIEMEEKDVCIENDALTTPYTTGEQNEEDEKDVCIQFDDTLTTRFTTRGEKEKQKEKEKQQQKDLYPSIENNPHIENPSLSNPKNDDVMEIMEFWDVNGFGFTNVNAKEQLLSWLDNSSFLQPKEMILKAMKITCANNKRKLNYIVGILKNWENESLLTVEEVESYDEKQKQYRLSTDSFPAGRAIPREFEFDLSAGEDG</sequence>
<organism evidence="4 5">
    <name type="scientific">Heyndrickxia sporothermodurans</name>
    <dbReference type="NCBI Taxonomy" id="46224"/>
    <lineage>
        <taxon>Bacteria</taxon>
        <taxon>Bacillati</taxon>
        <taxon>Bacillota</taxon>
        <taxon>Bacilli</taxon>
        <taxon>Bacillales</taxon>
        <taxon>Bacillaceae</taxon>
        <taxon>Heyndrickxia</taxon>
    </lineage>
</organism>
<accession>A0AB37HI65</accession>